<dbReference type="EMBL" id="BJXA01000012">
    <property type="protein sequence ID" value="GEM37943.1"/>
    <property type="molecule type" value="Genomic_DNA"/>
</dbReference>
<gene>
    <name evidence="1" type="ORF">NN4_24620</name>
</gene>
<protein>
    <submittedName>
        <fullName evidence="1">Uncharacterized protein</fullName>
    </submittedName>
</protein>
<reference evidence="1 2" key="1">
    <citation type="submission" date="2019-07" db="EMBL/GenBank/DDBJ databases">
        <title>Whole genome shotgun sequence of Nocardia ninae NBRC 108245.</title>
        <authorList>
            <person name="Hosoyama A."/>
            <person name="Uohara A."/>
            <person name="Ohji S."/>
            <person name="Ichikawa N."/>
        </authorList>
    </citation>
    <scope>NUCLEOTIDE SEQUENCE [LARGE SCALE GENOMIC DNA]</scope>
    <source>
        <strain evidence="1 2">NBRC 108245</strain>
    </source>
</reference>
<keyword evidence="2" id="KW-1185">Reference proteome</keyword>
<sequence>MNALLHLVAGEFSTLGHGVLDVGRAVVDLIQDIIDVATPDNRTPRGGGGQYPFS</sequence>
<dbReference type="AlphaFoldDB" id="A0A511MBA3"/>
<organism evidence="1 2">
    <name type="scientific">Nocardia ninae NBRC 108245</name>
    <dbReference type="NCBI Taxonomy" id="1210091"/>
    <lineage>
        <taxon>Bacteria</taxon>
        <taxon>Bacillati</taxon>
        <taxon>Actinomycetota</taxon>
        <taxon>Actinomycetes</taxon>
        <taxon>Mycobacteriales</taxon>
        <taxon>Nocardiaceae</taxon>
        <taxon>Nocardia</taxon>
    </lineage>
</organism>
<dbReference type="Proteomes" id="UP000321424">
    <property type="component" value="Unassembled WGS sequence"/>
</dbReference>
<evidence type="ECO:0000313" key="1">
    <source>
        <dbReference type="EMBL" id="GEM37943.1"/>
    </source>
</evidence>
<proteinExistence type="predicted"/>
<dbReference type="RefSeq" id="WP_159080242.1">
    <property type="nucleotide sequence ID" value="NZ_BJXA01000012.1"/>
</dbReference>
<comment type="caution">
    <text evidence="1">The sequence shown here is derived from an EMBL/GenBank/DDBJ whole genome shotgun (WGS) entry which is preliminary data.</text>
</comment>
<accession>A0A511MBA3</accession>
<evidence type="ECO:0000313" key="2">
    <source>
        <dbReference type="Proteomes" id="UP000321424"/>
    </source>
</evidence>
<name>A0A511MBA3_9NOCA</name>